<comment type="caution">
    <text evidence="1">The sequence shown here is derived from an EMBL/GenBank/DDBJ whole genome shotgun (WGS) entry which is preliminary data.</text>
</comment>
<gene>
    <name evidence="1" type="ORF">FHS90_000780</name>
</gene>
<organism evidence="1 2">
    <name type="scientific">Rufibacter quisquiliarum</name>
    <dbReference type="NCBI Taxonomy" id="1549639"/>
    <lineage>
        <taxon>Bacteria</taxon>
        <taxon>Pseudomonadati</taxon>
        <taxon>Bacteroidota</taxon>
        <taxon>Cytophagia</taxon>
        <taxon>Cytophagales</taxon>
        <taxon>Hymenobacteraceae</taxon>
        <taxon>Rufibacter</taxon>
    </lineage>
</organism>
<name>A0A839GNR2_9BACT</name>
<protein>
    <submittedName>
        <fullName evidence="1">Uncharacterized protein</fullName>
    </submittedName>
</protein>
<dbReference type="AlphaFoldDB" id="A0A839GNR2"/>
<evidence type="ECO:0000313" key="2">
    <source>
        <dbReference type="Proteomes" id="UP000563094"/>
    </source>
</evidence>
<evidence type="ECO:0000313" key="1">
    <source>
        <dbReference type="EMBL" id="MBA9076078.1"/>
    </source>
</evidence>
<accession>A0A839GNR2</accession>
<sequence length="705" mass="77293">MANIDSRTADHSYTLTLPPTRVNDAIFKGRASHHQTGKFFFAEPLAARLEANGRVVLSGSFRLSGIKGGYEGRITSSEIDIFALLGERTLREITTFAPWRYRGKYSFPAVLSATADTSPVCMALVAYGNFYAPEETAGVDVPPSNRIHAGLEVDDYVPGFFLTPVVRNIFRSLGWMAKGEPLEDPFFSELYMPYTGDGFAWNWGELLKLTAYSPTISNTTEADRFSEGFSLFGYDEEANTTSFYKRISPGETYNPAQRYRNWDEDFQLHSVYSTRFAGSLDVRFSCSSASVDFSYTVPPASYSISAQLLRLPVGYNHMDLKATAEVLASFPLGKGVSTPVSLSAPLALVESGDVVLPVLVITVPAGYGVPNSTYELQGVRLSITPDAQTGPEAVDVAANLPDWNQRDFIKAFLTLGNLRFTADPVRRVFTFHYPWRYELPADFAVDLSPFADPALSQEAPATEARRLLFSYAGDSSDGLLAADWEYGNLTIDTGNANAEGKQEVSVPFAATKMRDYHVWDPVEGKIAQVSLPCIASSEQLDSPLNTVSWSHSYTPRLLRYLGPSAAGEVVPLAFLPTVTSTGAGEPSRSRFGKSSTHGLTWGELYERHYGGQVGQLARGHITKNSFAIGADLYAQLHPARPVLFHGVLYRLNKLQGFALADPSAKAEIELFPVVKTAYGGGKPTDSGESGGKEFYGKEFYSKEWY</sequence>
<dbReference type="Proteomes" id="UP000563094">
    <property type="component" value="Unassembled WGS sequence"/>
</dbReference>
<dbReference type="EMBL" id="JACJIQ010000002">
    <property type="protein sequence ID" value="MBA9076078.1"/>
    <property type="molecule type" value="Genomic_DNA"/>
</dbReference>
<dbReference type="RefSeq" id="WP_182511828.1">
    <property type="nucleotide sequence ID" value="NZ_JACJIQ010000002.1"/>
</dbReference>
<keyword evidence="2" id="KW-1185">Reference proteome</keyword>
<reference evidence="1 2" key="1">
    <citation type="submission" date="2020-08" db="EMBL/GenBank/DDBJ databases">
        <title>Genomic Encyclopedia of Type Strains, Phase IV (KMG-IV): sequencing the most valuable type-strain genomes for metagenomic binning, comparative biology and taxonomic classification.</title>
        <authorList>
            <person name="Goeker M."/>
        </authorList>
    </citation>
    <scope>NUCLEOTIDE SEQUENCE [LARGE SCALE GENOMIC DNA]</scope>
    <source>
        <strain evidence="1 2">DSM 29854</strain>
    </source>
</reference>
<proteinExistence type="predicted"/>